<dbReference type="EMBL" id="JAMWBK010000002">
    <property type="protein sequence ID" value="KAJ8907496.1"/>
    <property type="molecule type" value="Genomic_DNA"/>
</dbReference>
<evidence type="ECO:0000313" key="2">
    <source>
        <dbReference type="EMBL" id="KAJ8907496.1"/>
    </source>
</evidence>
<proteinExistence type="predicted"/>
<comment type="caution">
    <text evidence="2">The sequence shown here is derived from an EMBL/GenBank/DDBJ whole genome shotgun (WGS) entry which is preliminary data.</text>
</comment>
<feature type="signal peptide" evidence="1">
    <location>
        <begin position="1"/>
        <end position="20"/>
    </location>
</feature>
<dbReference type="AlphaFoldDB" id="A0AAV8V3N1"/>
<organism evidence="2 3">
    <name type="scientific">Rhodosorus marinus</name>
    <dbReference type="NCBI Taxonomy" id="101924"/>
    <lineage>
        <taxon>Eukaryota</taxon>
        <taxon>Rhodophyta</taxon>
        <taxon>Stylonematophyceae</taxon>
        <taxon>Stylonematales</taxon>
        <taxon>Stylonemataceae</taxon>
        <taxon>Rhodosorus</taxon>
    </lineage>
</organism>
<name>A0AAV8V3N1_9RHOD</name>
<feature type="chain" id="PRO_5043518860" evidence="1">
    <location>
        <begin position="21"/>
        <end position="149"/>
    </location>
</feature>
<evidence type="ECO:0000313" key="3">
    <source>
        <dbReference type="Proteomes" id="UP001157974"/>
    </source>
</evidence>
<protein>
    <submittedName>
        <fullName evidence="2">Uncharacterized protein</fullName>
    </submittedName>
</protein>
<accession>A0AAV8V3N1</accession>
<evidence type="ECO:0000256" key="1">
    <source>
        <dbReference type="SAM" id="SignalP"/>
    </source>
</evidence>
<reference evidence="2 3" key="1">
    <citation type="journal article" date="2023" name="Nat. Commun.">
        <title>Origin of minicircular mitochondrial genomes in red algae.</title>
        <authorList>
            <person name="Lee Y."/>
            <person name="Cho C.H."/>
            <person name="Lee Y.M."/>
            <person name="Park S.I."/>
            <person name="Yang J.H."/>
            <person name="West J.A."/>
            <person name="Bhattacharya D."/>
            <person name="Yoon H.S."/>
        </authorList>
    </citation>
    <scope>NUCLEOTIDE SEQUENCE [LARGE SCALE GENOMIC DNA]</scope>
    <source>
        <strain evidence="2 3">CCMP1338</strain>
        <tissue evidence="2">Whole cell</tissue>
    </source>
</reference>
<gene>
    <name evidence="2" type="ORF">NDN08_007607</name>
</gene>
<sequence length="149" mass="16791">MKMKTGIVFAMVLLCGAVQAYWATEEPALKCCDIKPSCLYRYSYYVRSQIVKLTGSKLNSGMRRNCSKGGQGHWCVAQHPDTKDWYCMSPGTWIQDPSWHRRCKGKEYPNSGSVRGCEKKICKDEGGSGGTSTYSLDKKCSKKLEEMFC</sequence>
<dbReference type="Proteomes" id="UP001157974">
    <property type="component" value="Unassembled WGS sequence"/>
</dbReference>
<keyword evidence="1" id="KW-0732">Signal</keyword>
<keyword evidence="3" id="KW-1185">Reference proteome</keyword>